<evidence type="ECO:0000313" key="3">
    <source>
        <dbReference type="Proteomes" id="UP001596137"/>
    </source>
</evidence>
<sequence length="315" mass="34880">MTAAVPQYPLGLTVRPITGADEAGLFNELAYAFNDEIADDLSTGRRRPEWLWVALHQGRVVARAGWWCRPGDREPLLFDVFDCAEGHEAAGRALLETALAAVVPEGARPPQYVRFVPGGWRDDPAVRPVVDTLVTLVEGQGAKLFVERLRYQWNPGTALAAPDERLTFRPVTGREELVALMTEILDGTLDAHSRRDLLTMTPRQAAEEQYEDEMTKYATPRDWWRVAVLPGGEPVGFVIAAKNSYNAIIAYIGVRPAHRGHGYVDALLTEGTRILAETGVPRIRAATDLGNTPMAAAFARAGYDNYEREIHYAWS</sequence>
<dbReference type="RefSeq" id="WP_380756487.1">
    <property type="nucleotide sequence ID" value="NZ_JBHSRF010000035.1"/>
</dbReference>
<dbReference type="Proteomes" id="UP001596137">
    <property type="component" value="Unassembled WGS sequence"/>
</dbReference>
<protein>
    <submittedName>
        <fullName evidence="2">GNAT family N-acetyltransferase</fullName>
        <ecNumber evidence="2">2.3.-.-</ecNumber>
    </submittedName>
</protein>
<dbReference type="EMBL" id="JBHSRF010000035">
    <property type="protein sequence ID" value="MFC6083950.1"/>
    <property type="molecule type" value="Genomic_DNA"/>
</dbReference>
<dbReference type="InterPro" id="IPR000182">
    <property type="entry name" value="GNAT_dom"/>
</dbReference>
<organism evidence="2 3">
    <name type="scientific">Sphaerisporangium aureirubrum</name>
    <dbReference type="NCBI Taxonomy" id="1544736"/>
    <lineage>
        <taxon>Bacteria</taxon>
        <taxon>Bacillati</taxon>
        <taxon>Actinomycetota</taxon>
        <taxon>Actinomycetes</taxon>
        <taxon>Streptosporangiales</taxon>
        <taxon>Streptosporangiaceae</taxon>
        <taxon>Sphaerisporangium</taxon>
    </lineage>
</organism>
<dbReference type="CDD" id="cd04301">
    <property type="entry name" value="NAT_SF"/>
    <property type="match status" value="1"/>
</dbReference>
<accession>A0ABW1NKW6</accession>
<dbReference type="Pfam" id="PF00583">
    <property type="entry name" value="Acetyltransf_1"/>
    <property type="match status" value="1"/>
</dbReference>
<keyword evidence="3" id="KW-1185">Reference proteome</keyword>
<reference evidence="3" key="1">
    <citation type="journal article" date="2019" name="Int. J. Syst. Evol. Microbiol.">
        <title>The Global Catalogue of Microorganisms (GCM) 10K type strain sequencing project: providing services to taxonomists for standard genome sequencing and annotation.</title>
        <authorList>
            <consortium name="The Broad Institute Genomics Platform"/>
            <consortium name="The Broad Institute Genome Sequencing Center for Infectious Disease"/>
            <person name="Wu L."/>
            <person name="Ma J."/>
        </authorList>
    </citation>
    <scope>NUCLEOTIDE SEQUENCE [LARGE SCALE GENOMIC DNA]</scope>
    <source>
        <strain evidence="3">JCM 30346</strain>
    </source>
</reference>
<dbReference type="SUPFAM" id="SSF55729">
    <property type="entry name" value="Acyl-CoA N-acyltransferases (Nat)"/>
    <property type="match status" value="1"/>
</dbReference>
<gene>
    <name evidence="2" type="ORF">ACFP1K_22470</name>
</gene>
<name>A0ABW1NKW6_9ACTN</name>
<dbReference type="PROSITE" id="PS51186">
    <property type="entry name" value="GNAT"/>
    <property type="match status" value="1"/>
</dbReference>
<dbReference type="InterPro" id="IPR016181">
    <property type="entry name" value="Acyl_CoA_acyltransferase"/>
</dbReference>
<comment type="caution">
    <text evidence="2">The sequence shown here is derived from an EMBL/GenBank/DDBJ whole genome shotgun (WGS) entry which is preliminary data.</text>
</comment>
<dbReference type="EC" id="2.3.-.-" evidence="2"/>
<proteinExistence type="predicted"/>
<dbReference type="Gene3D" id="3.40.630.30">
    <property type="match status" value="1"/>
</dbReference>
<evidence type="ECO:0000259" key="1">
    <source>
        <dbReference type="PROSITE" id="PS51186"/>
    </source>
</evidence>
<keyword evidence="2" id="KW-0808">Transferase</keyword>
<evidence type="ECO:0000313" key="2">
    <source>
        <dbReference type="EMBL" id="MFC6083950.1"/>
    </source>
</evidence>
<dbReference type="GO" id="GO:0016746">
    <property type="term" value="F:acyltransferase activity"/>
    <property type="evidence" value="ECO:0007669"/>
    <property type="project" value="UniProtKB-KW"/>
</dbReference>
<feature type="domain" description="N-acetyltransferase" evidence="1">
    <location>
        <begin position="166"/>
        <end position="315"/>
    </location>
</feature>
<keyword evidence="2" id="KW-0012">Acyltransferase</keyword>